<dbReference type="PANTHER" id="PTHR43721:SF22">
    <property type="entry name" value="ELONGATION FACTOR TU, MITOCHONDRIAL"/>
    <property type="match status" value="1"/>
</dbReference>
<feature type="region of interest" description="Disordered" evidence="1">
    <location>
        <begin position="246"/>
        <end position="265"/>
    </location>
</feature>
<dbReference type="Pfam" id="PF00656">
    <property type="entry name" value="Peptidase_C14"/>
    <property type="match status" value="1"/>
</dbReference>
<dbReference type="InterPro" id="IPR011600">
    <property type="entry name" value="Pept_C14_caspase"/>
</dbReference>
<dbReference type="PROSITE" id="PS51722">
    <property type="entry name" value="G_TR_2"/>
    <property type="match status" value="1"/>
</dbReference>
<feature type="domain" description="Tr-type G" evidence="2">
    <location>
        <begin position="309"/>
        <end position="507"/>
    </location>
</feature>
<dbReference type="InterPro" id="IPR000795">
    <property type="entry name" value="T_Tr_GTP-bd_dom"/>
</dbReference>
<proteinExistence type="predicted"/>
<evidence type="ECO:0000313" key="3">
    <source>
        <dbReference type="EMBL" id="GAA5207689.1"/>
    </source>
</evidence>
<dbReference type="InterPro" id="IPR029030">
    <property type="entry name" value="Caspase-like_dom_sf"/>
</dbReference>
<dbReference type="Pfam" id="PF00009">
    <property type="entry name" value="GTP_EFTU"/>
    <property type="match status" value="1"/>
</dbReference>
<dbReference type="Proteomes" id="UP001499878">
    <property type="component" value="Unassembled WGS sequence"/>
</dbReference>
<dbReference type="InterPro" id="IPR027417">
    <property type="entry name" value="P-loop_NTPase"/>
</dbReference>
<reference evidence="4" key="1">
    <citation type="journal article" date="2019" name="Int. J. Syst. Evol. Microbiol.">
        <title>The Global Catalogue of Microorganisms (GCM) 10K type strain sequencing project: providing services to taxonomists for standard genome sequencing and annotation.</title>
        <authorList>
            <consortium name="The Broad Institute Genomics Platform"/>
            <consortium name="The Broad Institute Genome Sequencing Center for Infectious Disease"/>
            <person name="Wu L."/>
            <person name="Ma J."/>
        </authorList>
    </citation>
    <scope>NUCLEOTIDE SEQUENCE [LARGE SCALE GENOMIC DNA]</scope>
    <source>
        <strain evidence="4">JCM 18306</strain>
    </source>
</reference>
<dbReference type="Gene3D" id="3.40.50.300">
    <property type="entry name" value="P-loop containing nucleotide triphosphate hydrolases"/>
    <property type="match status" value="1"/>
</dbReference>
<dbReference type="EMBL" id="BAABJR010000005">
    <property type="protein sequence ID" value="GAA5207689.1"/>
    <property type="molecule type" value="Genomic_DNA"/>
</dbReference>
<protein>
    <recommendedName>
        <fullName evidence="2">Tr-type G domain-containing protein</fullName>
    </recommendedName>
</protein>
<accession>A0ABP9T455</accession>
<name>A0ABP9T455_9ACTN</name>
<dbReference type="PRINTS" id="PR00315">
    <property type="entry name" value="ELONGATNFCT"/>
</dbReference>
<dbReference type="InterPro" id="IPR050055">
    <property type="entry name" value="EF-Tu_GTPase"/>
</dbReference>
<evidence type="ECO:0000313" key="4">
    <source>
        <dbReference type="Proteomes" id="UP001499878"/>
    </source>
</evidence>
<feature type="region of interest" description="Disordered" evidence="1">
    <location>
        <begin position="271"/>
        <end position="318"/>
    </location>
</feature>
<evidence type="ECO:0000256" key="1">
    <source>
        <dbReference type="SAM" id="MobiDB-lite"/>
    </source>
</evidence>
<dbReference type="NCBIfam" id="NF047832">
    <property type="entry name" value="caspase_w_EACC1"/>
    <property type="match status" value="1"/>
</dbReference>
<evidence type="ECO:0000259" key="2">
    <source>
        <dbReference type="PROSITE" id="PS51722"/>
    </source>
</evidence>
<keyword evidence="4" id="KW-1185">Reference proteome</keyword>
<organism evidence="3 4">
    <name type="scientific">Streptomyces thinghirensis</name>
    <dbReference type="NCBI Taxonomy" id="551547"/>
    <lineage>
        <taxon>Bacteria</taxon>
        <taxon>Bacillati</taxon>
        <taxon>Actinomycetota</taxon>
        <taxon>Actinomycetes</taxon>
        <taxon>Kitasatosporales</taxon>
        <taxon>Streptomycetaceae</taxon>
        <taxon>Streptomyces</taxon>
    </lineage>
</organism>
<dbReference type="SUPFAM" id="SSF52540">
    <property type="entry name" value="P-loop containing nucleoside triphosphate hydrolases"/>
    <property type="match status" value="1"/>
</dbReference>
<dbReference type="SUPFAM" id="SSF52129">
    <property type="entry name" value="Caspase-like"/>
    <property type="match status" value="1"/>
</dbReference>
<sequence length="535" mass="58592">MRWQLDPSRSRAVLIGTSNFAEPARWPRLPAVESNIEDLRRTLTHPRLWGLAQEHCTTFLNATDAGAVAEVISTAAMEAEDTLLVYYAGHGATTDNELLLTLSSTTSLNISFRTLSYNVVKNIVRQRRAQHAVILLDCCFSGMAHSMGDVPSFLHQQMSMTSAFVFTSSARDSVSLSPPGERHTAFTGELIKVLEKGIPDAPAWLSLGSITRTVTEGLRNRRMPVPLHSQTGLADQLALARNVWSPVAAQRPQPTRSSTPLRDHASGMARVHPAPVEPLPGQPRPDAGRTPAVAKKRPSIPRSRPVRPGTPVSIATLGHLGHGKTTLTAAITKVLHTEYPRLNKTATPFASIEDPPGERRRGTPLSLANVEYQTEARRYAHLDCPSHADYIKNMTAGAMRMDAAILVVAATDGPMPQTRDQVRLARQVGVPYIVVAVNKADMVQDEEILELVELEVRELLEEYEFPGDDVPVVKVSALKALEGDKAWGNSVLELMKAVDEAILYPPARRSRQVEGSRRWPPMQKARLGNPSRAPA</sequence>
<comment type="caution">
    <text evidence="3">The sequence shown here is derived from an EMBL/GenBank/DDBJ whole genome shotgun (WGS) entry which is preliminary data.</text>
</comment>
<dbReference type="Gene3D" id="3.40.50.1460">
    <property type="match status" value="1"/>
</dbReference>
<gene>
    <name evidence="3" type="ORF">GCM10023323_24230</name>
</gene>
<feature type="region of interest" description="Disordered" evidence="1">
    <location>
        <begin position="512"/>
        <end position="535"/>
    </location>
</feature>
<dbReference type="PANTHER" id="PTHR43721">
    <property type="entry name" value="ELONGATION FACTOR TU-RELATED"/>
    <property type="match status" value="1"/>
</dbReference>